<reference evidence="1 2" key="1">
    <citation type="submission" date="2019-05" db="EMBL/GenBank/DDBJ databases">
        <title>Another draft genome of Portunus trituberculatus and its Hox gene families provides insights of decapod evolution.</title>
        <authorList>
            <person name="Jeong J.-H."/>
            <person name="Song I."/>
            <person name="Kim S."/>
            <person name="Choi T."/>
            <person name="Kim D."/>
            <person name="Ryu S."/>
            <person name="Kim W."/>
        </authorList>
    </citation>
    <scope>NUCLEOTIDE SEQUENCE [LARGE SCALE GENOMIC DNA]</scope>
    <source>
        <tissue evidence="1">Muscle</tissue>
    </source>
</reference>
<sequence length="97" mass="10680">MREFRGLGGSGEGRRWRVRGRSFGAALGEGGIVCQEGGVEGFGVTLVWWMERKAHLEGRLAFLPDLRGPFLSSSSCSSSFSFFTIGLAGPWQETHWK</sequence>
<gene>
    <name evidence="1" type="ORF">E2C01_004089</name>
</gene>
<keyword evidence="2" id="KW-1185">Reference proteome</keyword>
<evidence type="ECO:0000313" key="1">
    <source>
        <dbReference type="EMBL" id="MPC11423.1"/>
    </source>
</evidence>
<dbReference type="Proteomes" id="UP000324222">
    <property type="component" value="Unassembled WGS sequence"/>
</dbReference>
<proteinExistence type="predicted"/>
<dbReference type="AlphaFoldDB" id="A0A5B7CVE4"/>
<name>A0A5B7CVE4_PORTR</name>
<accession>A0A5B7CVE4</accession>
<protein>
    <submittedName>
        <fullName evidence="1">Uncharacterized protein</fullName>
    </submittedName>
</protein>
<organism evidence="1 2">
    <name type="scientific">Portunus trituberculatus</name>
    <name type="common">Swimming crab</name>
    <name type="synonym">Neptunus trituberculatus</name>
    <dbReference type="NCBI Taxonomy" id="210409"/>
    <lineage>
        <taxon>Eukaryota</taxon>
        <taxon>Metazoa</taxon>
        <taxon>Ecdysozoa</taxon>
        <taxon>Arthropoda</taxon>
        <taxon>Crustacea</taxon>
        <taxon>Multicrustacea</taxon>
        <taxon>Malacostraca</taxon>
        <taxon>Eumalacostraca</taxon>
        <taxon>Eucarida</taxon>
        <taxon>Decapoda</taxon>
        <taxon>Pleocyemata</taxon>
        <taxon>Brachyura</taxon>
        <taxon>Eubrachyura</taxon>
        <taxon>Portunoidea</taxon>
        <taxon>Portunidae</taxon>
        <taxon>Portuninae</taxon>
        <taxon>Portunus</taxon>
    </lineage>
</organism>
<dbReference type="EMBL" id="VSRR010000162">
    <property type="protein sequence ID" value="MPC11423.1"/>
    <property type="molecule type" value="Genomic_DNA"/>
</dbReference>
<evidence type="ECO:0000313" key="2">
    <source>
        <dbReference type="Proteomes" id="UP000324222"/>
    </source>
</evidence>
<comment type="caution">
    <text evidence="1">The sequence shown here is derived from an EMBL/GenBank/DDBJ whole genome shotgun (WGS) entry which is preliminary data.</text>
</comment>